<feature type="compositionally biased region" description="Polar residues" evidence="1">
    <location>
        <begin position="201"/>
        <end position="212"/>
    </location>
</feature>
<feature type="compositionally biased region" description="Low complexity" evidence="1">
    <location>
        <begin position="160"/>
        <end position="178"/>
    </location>
</feature>
<evidence type="ECO:0000313" key="3">
    <source>
        <dbReference type="Proteomes" id="UP000799772"/>
    </source>
</evidence>
<reference evidence="2" key="1">
    <citation type="journal article" date="2020" name="Stud. Mycol.">
        <title>101 Dothideomycetes genomes: a test case for predicting lifestyles and emergence of pathogens.</title>
        <authorList>
            <person name="Haridas S."/>
            <person name="Albert R."/>
            <person name="Binder M."/>
            <person name="Bloem J."/>
            <person name="Labutti K."/>
            <person name="Salamov A."/>
            <person name="Andreopoulos B."/>
            <person name="Baker S."/>
            <person name="Barry K."/>
            <person name="Bills G."/>
            <person name="Bluhm B."/>
            <person name="Cannon C."/>
            <person name="Castanera R."/>
            <person name="Culley D."/>
            <person name="Daum C."/>
            <person name="Ezra D."/>
            <person name="Gonzalez J."/>
            <person name="Henrissat B."/>
            <person name="Kuo A."/>
            <person name="Liang C."/>
            <person name="Lipzen A."/>
            <person name="Lutzoni F."/>
            <person name="Magnuson J."/>
            <person name="Mondo S."/>
            <person name="Nolan M."/>
            <person name="Ohm R."/>
            <person name="Pangilinan J."/>
            <person name="Park H.-J."/>
            <person name="Ramirez L."/>
            <person name="Alfaro M."/>
            <person name="Sun H."/>
            <person name="Tritt A."/>
            <person name="Yoshinaga Y."/>
            <person name="Zwiers L.-H."/>
            <person name="Turgeon B."/>
            <person name="Goodwin S."/>
            <person name="Spatafora J."/>
            <person name="Crous P."/>
            <person name="Grigoriev I."/>
        </authorList>
    </citation>
    <scope>NUCLEOTIDE SEQUENCE</scope>
    <source>
        <strain evidence="2">CBS 133067</strain>
    </source>
</reference>
<organism evidence="2 3">
    <name type="scientific">Rhizodiscina lignyota</name>
    <dbReference type="NCBI Taxonomy" id="1504668"/>
    <lineage>
        <taxon>Eukaryota</taxon>
        <taxon>Fungi</taxon>
        <taxon>Dikarya</taxon>
        <taxon>Ascomycota</taxon>
        <taxon>Pezizomycotina</taxon>
        <taxon>Dothideomycetes</taxon>
        <taxon>Pleosporomycetidae</taxon>
        <taxon>Aulographales</taxon>
        <taxon>Rhizodiscinaceae</taxon>
        <taxon>Rhizodiscina</taxon>
    </lineage>
</organism>
<proteinExistence type="predicted"/>
<dbReference type="AlphaFoldDB" id="A0A9P4IIU4"/>
<evidence type="ECO:0000256" key="1">
    <source>
        <dbReference type="SAM" id="MobiDB-lite"/>
    </source>
</evidence>
<evidence type="ECO:0000313" key="2">
    <source>
        <dbReference type="EMBL" id="KAF2100084.1"/>
    </source>
</evidence>
<gene>
    <name evidence="2" type="ORF">NA57DRAFT_56012</name>
</gene>
<name>A0A9P4IIU4_9PEZI</name>
<protein>
    <submittedName>
        <fullName evidence="2">Uncharacterized protein</fullName>
    </submittedName>
</protein>
<feature type="region of interest" description="Disordered" evidence="1">
    <location>
        <begin position="156"/>
        <end position="220"/>
    </location>
</feature>
<sequence length="284" mass="31676">MAMEYYQSDTGPSPSLFIFHSRRQVRAKHRKFYKLIIPKSSSQIHLPTLKMGINKTLKNIFRSQKDTSTSDVSKENQDCIERIGEQRDTMEPKKQTLMSCVEPPDHQTKKVCRRTDSRLVVANRTSPEPLVSANFAGSSSFSMPVPPEAAWFSGTLNRASPNSPHHSSSSTSMDSWKSLESSKTSDEAQGTGVIEGRLSGSRWNVGSGTSAEDSGKAPTQEYRSRFAEDMSKRSTIVCESFGTDLLHQEDSLAGLPRSSLKVVEKSKAKIRLRCQLQRFLGFFS</sequence>
<comment type="caution">
    <text evidence="2">The sequence shown here is derived from an EMBL/GenBank/DDBJ whole genome shotgun (WGS) entry which is preliminary data.</text>
</comment>
<keyword evidence="3" id="KW-1185">Reference proteome</keyword>
<accession>A0A9P4IIU4</accession>
<dbReference type="Proteomes" id="UP000799772">
    <property type="component" value="Unassembled WGS sequence"/>
</dbReference>
<dbReference type="EMBL" id="ML978125">
    <property type="protein sequence ID" value="KAF2100084.1"/>
    <property type="molecule type" value="Genomic_DNA"/>
</dbReference>